<accession>A0A2X1AHR3</accession>
<gene>
    <name evidence="1" type="ORF">NCTC11165_01802</name>
</gene>
<sequence length="95" mass="10491">MTALLDRVDGADVDAALKGISWDRVRQYRVALTAPQAVQKPAGYGHLFDGFDTVTARTVDARMADYLALVDVRAFLRDLAEQVKDALIDMEAEHV</sequence>
<name>A0A2X1AHR3_BREDI</name>
<proteinExistence type="predicted"/>
<dbReference type="EMBL" id="UAQM01000012">
    <property type="protein sequence ID" value="SPU44393.1"/>
    <property type="molecule type" value="Genomic_DNA"/>
</dbReference>
<protein>
    <submittedName>
        <fullName evidence="1">Uncharacterized protein</fullName>
    </submittedName>
</protein>
<dbReference type="RefSeq" id="WP_128115753.1">
    <property type="nucleotide sequence ID" value="NZ_UAQM01000012.1"/>
</dbReference>
<evidence type="ECO:0000313" key="2">
    <source>
        <dbReference type="Proteomes" id="UP000250358"/>
    </source>
</evidence>
<organism evidence="1 2">
    <name type="scientific">Brevundimonas diminuta</name>
    <name type="common">Pseudomonas diminuta</name>
    <dbReference type="NCBI Taxonomy" id="293"/>
    <lineage>
        <taxon>Bacteria</taxon>
        <taxon>Pseudomonadati</taxon>
        <taxon>Pseudomonadota</taxon>
        <taxon>Alphaproteobacteria</taxon>
        <taxon>Caulobacterales</taxon>
        <taxon>Caulobacteraceae</taxon>
        <taxon>Brevundimonas</taxon>
    </lineage>
</organism>
<dbReference type="Proteomes" id="UP000250358">
    <property type="component" value="Unassembled WGS sequence"/>
</dbReference>
<reference evidence="1 2" key="1">
    <citation type="submission" date="2018-06" db="EMBL/GenBank/DDBJ databases">
        <authorList>
            <consortium name="Pathogen Informatics"/>
            <person name="Doyle S."/>
        </authorList>
    </citation>
    <scope>NUCLEOTIDE SEQUENCE [LARGE SCALE GENOMIC DNA]</scope>
    <source>
        <strain evidence="1 2">NCTC11165</strain>
    </source>
</reference>
<evidence type="ECO:0000313" key="1">
    <source>
        <dbReference type="EMBL" id="SPU44393.1"/>
    </source>
</evidence>
<dbReference type="AlphaFoldDB" id="A0A2X1AHR3"/>